<evidence type="ECO:0000313" key="2">
    <source>
        <dbReference type="Proteomes" id="UP000618986"/>
    </source>
</evidence>
<keyword evidence="2" id="KW-1185">Reference proteome</keyword>
<organism evidence="1 2">
    <name type="scientific">Micromonospora echinospora</name>
    <name type="common">Micromonospora purpurea</name>
    <dbReference type="NCBI Taxonomy" id="1877"/>
    <lineage>
        <taxon>Bacteria</taxon>
        <taxon>Bacillati</taxon>
        <taxon>Actinomycetota</taxon>
        <taxon>Actinomycetes</taxon>
        <taxon>Micromonosporales</taxon>
        <taxon>Micromonosporaceae</taxon>
        <taxon>Micromonospora</taxon>
    </lineage>
</organism>
<dbReference type="Proteomes" id="UP000618986">
    <property type="component" value="Unassembled WGS sequence"/>
</dbReference>
<evidence type="ECO:0000313" key="1">
    <source>
        <dbReference type="EMBL" id="MBB5111380.1"/>
    </source>
</evidence>
<dbReference type="EMBL" id="JACHJC010000001">
    <property type="protein sequence ID" value="MBB5111380.1"/>
    <property type="molecule type" value="Genomic_DNA"/>
</dbReference>
<comment type="caution">
    <text evidence="1">The sequence shown here is derived from an EMBL/GenBank/DDBJ whole genome shotgun (WGS) entry which is preliminary data.</text>
</comment>
<gene>
    <name evidence="1" type="ORF">FHU28_001219</name>
</gene>
<name>A0ABR6M9M8_MICEC</name>
<accession>A0ABR6M9M8</accession>
<proteinExistence type="predicted"/>
<sequence>MGLELLAKARLIPIQPDQHDTDQTNAAPIAA</sequence>
<evidence type="ECO:0008006" key="3">
    <source>
        <dbReference type="Google" id="ProtNLM"/>
    </source>
</evidence>
<reference evidence="1 2" key="1">
    <citation type="submission" date="2020-08" db="EMBL/GenBank/DDBJ databases">
        <title>Sequencing the genomes of 1000 actinobacteria strains.</title>
        <authorList>
            <person name="Klenk H.-P."/>
        </authorList>
    </citation>
    <scope>NUCLEOTIDE SEQUENCE [LARGE SCALE GENOMIC DNA]</scope>
    <source>
        <strain evidence="1 2">DSM 43036</strain>
    </source>
</reference>
<protein>
    <recommendedName>
        <fullName evidence="3">Transposase</fullName>
    </recommendedName>
</protein>